<organism evidence="2 3">
    <name type="scientific">Botrytis tulipae</name>
    <dbReference type="NCBI Taxonomy" id="87230"/>
    <lineage>
        <taxon>Eukaryota</taxon>
        <taxon>Fungi</taxon>
        <taxon>Dikarya</taxon>
        <taxon>Ascomycota</taxon>
        <taxon>Pezizomycotina</taxon>
        <taxon>Leotiomycetes</taxon>
        <taxon>Helotiales</taxon>
        <taxon>Sclerotiniaceae</taxon>
        <taxon>Botrytis</taxon>
    </lineage>
</organism>
<dbReference type="AlphaFoldDB" id="A0A4Z1EUL1"/>
<dbReference type="EMBL" id="PQXH01000086">
    <property type="protein sequence ID" value="TGO12557.1"/>
    <property type="molecule type" value="Genomic_DNA"/>
</dbReference>
<evidence type="ECO:0000313" key="2">
    <source>
        <dbReference type="EMBL" id="TGO12557.1"/>
    </source>
</evidence>
<sequence length="65" mass="7161">MARKKKSRLPASSPVIKPEGTPQGTLEGTRARAHHFRNRISKDHLCMIPTAKCYLGVSAVSSKMQ</sequence>
<protein>
    <submittedName>
        <fullName evidence="2">Uncharacterized protein</fullName>
    </submittedName>
</protein>
<feature type="region of interest" description="Disordered" evidence="1">
    <location>
        <begin position="1"/>
        <end position="29"/>
    </location>
</feature>
<reference evidence="2 3" key="1">
    <citation type="submission" date="2017-12" db="EMBL/GenBank/DDBJ databases">
        <title>Comparative genomics of Botrytis spp.</title>
        <authorList>
            <person name="Valero-Jimenez C.A."/>
            <person name="Tapia P."/>
            <person name="Veloso J."/>
            <person name="Silva-Moreno E."/>
            <person name="Staats M."/>
            <person name="Valdes J.H."/>
            <person name="Van Kan J.A.L."/>
        </authorList>
    </citation>
    <scope>NUCLEOTIDE SEQUENCE [LARGE SCALE GENOMIC DNA]</scope>
    <source>
        <strain evidence="2 3">Bt9001</strain>
    </source>
</reference>
<gene>
    <name evidence="2" type="ORF">BTUL_0086g00320</name>
</gene>
<evidence type="ECO:0000313" key="3">
    <source>
        <dbReference type="Proteomes" id="UP000297777"/>
    </source>
</evidence>
<evidence type="ECO:0000256" key="1">
    <source>
        <dbReference type="SAM" id="MobiDB-lite"/>
    </source>
</evidence>
<comment type="caution">
    <text evidence="2">The sequence shown here is derived from an EMBL/GenBank/DDBJ whole genome shotgun (WGS) entry which is preliminary data.</text>
</comment>
<proteinExistence type="predicted"/>
<name>A0A4Z1EUL1_9HELO</name>
<keyword evidence="3" id="KW-1185">Reference proteome</keyword>
<dbReference type="Proteomes" id="UP000297777">
    <property type="component" value="Unassembled WGS sequence"/>
</dbReference>
<accession>A0A4Z1EUL1</accession>